<dbReference type="AlphaFoldDB" id="A0A4Z2GDG3"/>
<organism evidence="2 3">
    <name type="scientific">Liparis tanakae</name>
    <name type="common">Tanaka's snailfish</name>
    <dbReference type="NCBI Taxonomy" id="230148"/>
    <lineage>
        <taxon>Eukaryota</taxon>
        <taxon>Metazoa</taxon>
        <taxon>Chordata</taxon>
        <taxon>Craniata</taxon>
        <taxon>Vertebrata</taxon>
        <taxon>Euteleostomi</taxon>
        <taxon>Actinopterygii</taxon>
        <taxon>Neopterygii</taxon>
        <taxon>Teleostei</taxon>
        <taxon>Neoteleostei</taxon>
        <taxon>Acanthomorphata</taxon>
        <taxon>Eupercaria</taxon>
        <taxon>Perciformes</taxon>
        <taxon>Cottioidei</taxon>
        <taxon>Cottales</taxon>
        <taxon>Liparidae</taxon>
        <taxon>Liparis</taxon>
    </lineage>
</organism>
<evidence type="ECO:0000313" key="3">
    <source>
        <dbReference type="Proteomes" id="UP000314294"/>
    </source>
</evidence>
<accession>A0A4Z2GDG3</accession>
<comment type="caution">
    <text evidence="2">The sequence shown here is derived from an EMBL/GenBank/DDBJ whole genome shotgun (WGS) entry which is preliminary data.</text>
</comment>
<evidence type="ECO:0000313" key="2">
    <source>
        <dbReference type="EMBL" id="TNN51165.1"/>
    </source>
</evidence>
<dbReference type="Proteomes" id="UP000314294">
    <property type="component" value="Unassembled WGS sequence"/>
</dbReference>
<reference evidence="2 3" key="1">
    <citation type="submission" date="2019-03" db="EMBL/GenBank/DDBJ databases">
        <title>First draft genome of Liparis tanakae, snailfish: a comprehensive survey of snailfish specific genes.</title>
        <authorList>
            <person name="Kim W."/>
            <person name="Song I."/>
            <person name="Jeong J.-H."/>
            <person name="Kim D."/>
            <person name="Kim S."/>
            <person name="Ryu S."/>
            <person name="Song J.Y."/>
            <person name="Lee S.K."/>
        </authorList>
    </citation>
    <scope>NUCLEOTIDE SEQUENCE [LARGE SCALE GENOMIC DNA]</scope>
    <source>
        <tissue evidence="2">Muscle</tissue>
    </source>
</reference>
<dbReference type="EMBL" id="SRLO01000592">
    <property type="protein sequence ID" value="TNN51165.1"/>
    <property type="molecule type" value="Genomic_DNA"/>
</dbReference>
<gene>
    <name evidence="2" type="ORF">EYF80_038635</name>
</gene>
<sequence length="165" mass="18140">MDGWMEGLTSNQANIEQSKKSHWLPPRTRGQEDQADECPTVVAGGRGGTGRAASHPAQLLRQPQEPLAEDGALQPGAATGERLGVRARLTGPRGKRERETFSTTSVGKFGESVYRRTTYPLDDLQDDPPLQIHLEEQRGRTSTKMRIKPSGDAVRRRRLGVTVVT</sequence>
<proteinExistence type="predicted"/>
<name>A0A4Z2GDG3_9TELE</name>
<feature type="region of interest" description="Disordered" evidence="1">
    <location>
        <begin position="1"/>
        <end position="104"/>
    </location>
</feature>
<evidence type="ECO:0000256" key="1">
    <source>
        <dbReference type="SAM" id="MobiDB-lite"/>
    </source>
</evidence>
<protein>
    <submittedName>
        <fullName evidence="2">Uncharacterized protein</fullName>
    </submittedName>
</protein>
<keyword evidence="3" id="KW-1185">Reference proteome</keyword>